<keyword evidence="8" id="KW-1185">Reference proteome</keyword>
<keyword evidence="3 6" id="KW-0812">Transmembrane</keyword>
<feature type="transmembrane region" description="Helical" evidence="6">
    <location>
        <begin position="358"/>
        <end position="375"/>
    </location>
</feature>
<feature type="transmembrane region" description="Helical" evidence="6">
    <location>
        <begin position="381"/>
        <end position="401"/>
    </location>
</feature>
<comment type="caution">
    <text evidence="7">The sequence shown here is derived from an EMBL/GenBank/DDBJ whole genome shotgun (WGS) entry which is preliminary data.</text>
</comment>
<name>A0A2T6C8Z9_9BACL</name>
<dbReference type="PANTHER" id="PTHR42770:SF7">
    <property type="entry name" value="MEMBRANE PROTEIN"/>
    <property type="match status" value="1"/>
</dbReference>
<dbReference type="Gene3D" id="1.20.1740.10">
    <property type="entry name" value="Amino acid/polyamine transporter I"/>
    <property type="match status" value="1"/>
</dbReference>
<dbReference type="InterPro" id="IPR050367">
    <property type="entry name" value="APC_superfamily"/>
</dbReference>
<evidence type="ECO:0000256" key="3">
    <source>
        <dbReference type="ARBA" id="ARBA00022692"/>
    </source>
</evidence>
<evidence type="ECO:0000256" key="1">
    <source>
        <dbReference type="ARBA" id="ARBA00004651"/>
    </source>
</evidence>
<evidence type="ECO:0000313" key="7">
    <source>
        <dbReference type="EMBL" id="PTX64790.1"/>
    </source>
</evidence>
<dbReference type="InterPro" id="IPR002293">
    <property type="entry name" value="AA/rel_permease1"/>
</dbReference>
<evidence type="ECO:0000256" key="2">
    <source>
        <dbReference type="ARBA" id="ARBA00022475"/>
    </source>
</evidence>
<dbReference type="PANTHER" id="PTHR42770">
    <property type="entry name" value="AMINO ACID TRANSPORTER-RELATED"/>
    <property type="match status" value="1"/>
</dbReference>
<comment type="subcellular location">
    <subcellularLocation>
        <location evidence="1">Cell membrane</location>
        <topology evidence="1">Multi-pass membrane protein</topology>
    </subcellularLocation>
</comment>
<sequence length="485" mass="53396">MHSLITVQTFPRSNGLHRIIRMEGDRMFGKDYFYLAFGSMIGIGWLVSVPFWIDLAGSVGAIIAVLLTTAIAIPIGFAYGELTASLSVSGGEFAYTLKTWGRLPGFICGWFLCLMYIMILPWVAIAVAVLISYLFPQLDAFPLYTILDYPIYLPHLLISLLMVFLIVYMNMKGVKYTKIFQNVVTILMITIFVVFIVSGWLFGSVENTHPLFSPKGEVNGILLGIASILFFMNGFDTIPKMMEEANQKIKRSRLGWAIVGTILAGALLYILIILASSMMMSPGQMDKLGDLPLAAAFQKATGSSVLSGIVIFGALAGVVTTFNGFLMAGSRLISSFSTAGFLHPAFGTQHPEYRTPHVALWVMAVFSMFGILLGRGVLLPFIILGGVSLLIAWFSVSLSVIRLRMTHPEMVRPYKMPGGIYMGYLAFVLSGSFLIMMLIPGTPVSLGKVEYSLFLAWVVFGGMIYFFQSKKRLFSPEKKSDEGMS</sequence>
<feature type="transmembrane region" description="Helical" evidence="6">
    <location>
        <begin position="103"/>
        <end position="131"/>
    </location>
</feature>
<feature type="transmembrane region" description="Helical" evidence="6">
    <location>
        <begin position="256"/>
        <end position="280"/>
    </location>
</feature>
<dbReference type="EMBL" id="QBKR01000001">
    <property type="protein sequence ID" value="PTX64790.1"/>
    <property type="molecule type" value="Genomic_DNA"/>
</dbReference>
<feature type="transmembrane region" description="Helical" evidence="6">
    <location>
        <begin position="421"/>
        <end position="439"/>
    </location>
</feature>
<feature type="transmembrane region" description="Helical" evidence="6">
    <location>
        <begin position="300"/>
        <end position="326"/>
    </location>
</feature>
<dbReference type="AlphaFoldDB" id="A0A2T6C8Z9"/>
<feature type="transmembrane region" description="Helical" evidence="6">
    <location>
        <begin position="151"/>
        <end position="171"/>
    </location>
</feature>
<dbReference type="GO" id="GO:0022857">
    <property type="term" value="F:transmembrane transporter activity"/>
    <property type="evidence" value="ECO:0007669"/>
    <property type="project" value="InterPro"/>
</dbReference>
<evidence type="ECO:0000256" key="6">
    <source>
        <dbReference type="SAM" id="Phobius"/>
    </source>
</evidence>
<reference evidence="7 8" key="1">
    <citation type="submission" date="2018-04" db="EMBL/GenBank/DDBJ databases">
        <title>Genomic Encyclopedia of Archaeal and Bacterial Type Strains, Phase II (KMG-II): from individual species to whole genera.</title>
        <authorList>
            <person name="Goeker M."/>
        </authorList>
    </citation>
    <scope>NUCLEOTIDE SEQUENCE [LARGE SCALE GENOMIC DNA]</scope>
    <source>
        <strain evidence="7 8">DSM 45787</strain>
    </source>
</reference>
<dbReference type="Proteomes" id="UP000244240">
    <property type="component" value="Unassembled WGS sequence"/>
</dbReference>
<gene>
    <name evidence="7" type="ORF">C8P63_1016</name>
</gene>
<protein>
    <submittedName>
        <fullName evidence="7">Amino acid/polyamine/organocation transporter (APC superfamily)</fullName>
    </submittedName>
</protein>
<keyword evidence="5 6" id="KW-0472">Membrane</keyword>
<dbReference type="GO" id="GO:0005886">
    <property type="term" value="C:plasma membrane"/>
    <property type="evidence" value="ECO:0007669"/>
    <property type="project" value="UniProtKB-SubCell"/>
</dbReference>
<evidence type="ECO:0000256" key="5">
    <source>
        <dbReference type="ARBA" id="ARBA00023136"/>
    </source>
</evidence>
<evidence type="ECO:0000313" key="8">
    <source>
        <dbReference type="Proteomes" id="UP000244240"/>
    </source>
</evidence>
<proteinExistence type="predicted"/>
<keyword evidence="4 6" id="KW-1133">Transmembrane helix</keyword>
<organism evidence="7 8">
    <name type="scientific">Melghirimyces profundicolus</name>
    <dbReference type="NCBI Taxonomy" id="1242148"/>
    <lineage>
        <taxon>Bacteria</taxon>
        <taxon>Bacillati</taxon>
        <taxon>Bacillota</taxon>
        <taxon>Bacilli</taxon>
        <taxon>Bacillales</taxon>
        <taxon>Thermoactinomycetaceae</taxon>
        <taxon>Melghirimyces</taxon>
    </lineage>
</organism>
<accession>A0A2T6C8Z9</accession>
<feature type="transmembrane region" description="Helical" evidence="6">
    <location>
        <begin position="32"/>
        <end position="53"/>
    </location>
</feature>
<feature type="transmembrane region" description="Helical" evidence="6">
    <location>
        <begin position="451"/>
        <end position="468"/>
    </location>
</feature>
<dbReference type="PIRSF" id="PIRSF006060">
    <property type="entry name" value="AA_transporter"/>
    <property type="match status" value="1"/>
</dbReference>
<dbReference type="Pfam" id="PF13520">
    <property type="entry name" value="AA_permease_2"/>
    <property type="match status" value="1"/>
</dbReference>
<feature type="transmembrane region" description="Helical" evidence="6">
    <location>
        <begin position="183"/>
        <end position="203"/>
    </location>
</feature>
<evidence type="ECO:0000256" key="4">
    <source>
        <dbReference type="ARBA" id="ARBA00022989"/>
    </source>
</evidence>
<feature type="transmembrane region" description="Helical" evidence="6">
    <location>
        <begin position="218"/>
        <end position="235"/>
    </location>
</feature>
<keyword evidence="2" id="KW-1003">Cell membrane</keyword>
<feature type="transmembrane region" description="Helical" evidence="6">
    <location>
        <begin position="59"/>
        <end position="82"/>
    </location>
</feature>